<protein>
    <submittedName>
        <fullName evidence="1">Uncharacterized protein</fullName>
    </submittedName>
</protein>
<name>E6VNG2_RHOPX</name>
<evidence type="ECO:0000313" key="2">
    <source>
        <dbReference type="Proteomes" id="UP000001402"/>
    </source>
</evidence>
<sequence length="379" mass="39738">MYRWGGGRCDRARDRLEFAAFSVKTIAMIFRGNIVGGRRRIVAQWALVAVCALALTQPAAAQFFSDRPPPVPPASVPEPPAGAAISLAPQSGAAAAPSLPAPLTQPPVGAVAPPSMSPLPPLAAPAPPQGVLALTARYGKDQPVINSGLIWRVYSDRPDDSGAIKLIREDHGATPSIPLPPGNYVVHVALGLVSAVRPVTVKADTERENFVLPAGGLRIEGKVGSSRIPANQISFSIYKGSQFDNAQRAPLLPGVAAGDVALVPEGTYYIVSNYGDANSVVRSDIRVQTGKLTDVTITHRAAVITLKLVSEKGGEALANTSWSVLTPGGDVIKESIGAFPRVVLSEGEYRAIAKNEGKVFERGFNVVNGVDGEVEVLAR</sequence>
<evidence type="ECO:0000313" key="1">
    <source>
        <dbReference type="EMBL" id="ADU43581.1"/>
    </source>
</evidence>
<dbReference type="AlphaFoldDB" id="E6VNG2"/>
<accession>E6VNG2</accession>
<gene>
    <name evidence="1" type="ordered locus">Rpdx1_1971</name>
</gene>
<dbReference type="EMBL" id="CP002418">
    <property type="protein sequence ID" value="ADU43581.1"/>
    <property type="molecule type" value="Genomic_DNA"/>
</dbReference>
<dbReference type="STRING" id="652103.Rpdx1_1971"/>
<dbReference type="HOGENOM" id="CLU_058985_0_0_5"/>
<reference evidence="1" key="1">
    <citation type="submission" date="2010-12" db="EMBL/GenBank/DDBJ databases">
        <title>Complete sequence of Rhodopseudomonas palustris DX-1.</title>
        <authorList>
            <consortium name="US DOE Joint Genome Institute"/>
            <person name="Lucas S."/>
            <person name="Copeland A."/>
            <person name="Lapidus A."/>
            <person name="Cheng J.-F."/>
            <person name="Goodwin L."/>
            <person name="Pitluck S."/>
            <person name="Misra M."/>
            <person name="Chertkov O."/>
            <person name="Detter J.C."/>
            <person name="Han C."/>
            <person name="Tapia R."/>
            <person name="Land M."/>
            <person name="Hauser L."/>
            <person name="Kyrpides N."/>
            <person name="Ivanova N."/>
            <person name="Ovchinnikova G."/>
            <person name="Logan B."/>
            <person name="Oda Y."/>
            <person name="Harwood C."/>
            <person name="Woyke T."/>
        </authorList>
    </citation>
    <scope>NUCLEOTIDE SEQUENCE [LARGE SCALE GENOMIC DNA]</scope>
    <source>
        <strain evidence="1">DX-1</strain>
    </source>
</reference>
<proteinExistence type="predicted"/>
<dbReference type="Proteomes" id="UP000001402">
    <property type="component" value="Chromosome"/>
</dbReference>
<dbReference type="eggNOG" id="ENOG502ZBP8">
    <property type="taxonomic scope" value="Bacteria"/>
</dbReference>
<dbReference type="KEGG" id="rpx:Rpdx1_1971"/>
<organism evidence="1 2">
    <name type="scientific">Rhodopseudomonas palustris (strain DX-1)</name>
    <dbReference type="NCBI Taxonomy" id="652103"/>
    <lineage>
        <taxon>Bacteria</taxon>
        <taxon>Pseudomonadati</taxon>
        <taxon>Pseudomonadota</taxon>
        <taxon>Alphaproteobacteria</taxon>
        <taxon>Hyphomicrobiales</taxon>
        <taxon>Nitrobacteraceae</taxon>
        <taxon>Rhodopseudomonas</taxon>
    </lineage>
</organism>